<evidence type="ECO:0000256" key="4">
    <source>
        <dbReference type="ARBA" id="ARBA00023125"/>
    </source>
</evidence>
<dbReference type="InterPro" id="IPR039420">
    <property type="entry name" value="WalR-like"/>
</dbReference>
<organism evidence="10 11">
    <name type="scientific">Thiomicrorhabdus immobilis</name>
    <dbReference type="NCBI Taxonomy" id="2791037"/>
    <lineage>
        <taxon>Bacteria</taxon>
        <taxon>Pseudomonadati</taxon>
        <taxon>Pseudomonadota</taxon>
        <taxon>Gammaproteobacteria</taxon>
        <taxon>Thiotrichales</taxon>
        <taxon>Piscirickettsiaceae</taxon>
        <taxon>Thiomicrorhabdus</taxon>
    </lineage>
</organism>
<sequence>MGIWDNMMRMLVVIEEGELANQLGNRLNSEGYVYDLVSNAEDAAYYLDIRRYDLILAQWQFAKDDGLLEMTQNHRKPSPVIVMAATDDSQIEIAALEQGADDYLRIPFNEDVLMARIKHSLQRLGIGNQFLNYAGLEIDIEQAQVRYNGNTAELAGKPLEVLCYLVQRPEQIVSKEQILDAIWEEPELVTPNVIEAAINQIRQKIDKRLGIDSIETVPRRGYRFSLPK</sequence>
<dbReference type="SUPFAM" id="SSF52172">
    <property type="entry name" value="CheY-like"/>
    <property type="match status" value="1"/>
</dbReference>
<name>A0ABN6CWM0_9GAMM</name>
<dbReference type="SMART" id="SM00448">
    <property type="entry name" value="REC"/>
    <property type="match status" value="1"/>
</dbReference>
<evidence type="ECO:0000256" key="7">
    <source>
        <dbReference type="PROSITE-ProRule" id="PRU01091"/>
    </source>
</evidence>
<dbReference type="GO" id="GO:0003677">
    <property type="term" value="F:DNA binding"/>
    <property type="evidence" value="ECO:0007669"/>
    <property type="project" value="UniProtKB-KW"/>
</dbReference>
<dbReference type="SUPFAM" id="SSF46894">
    <property type="entry name" value="C-terminal effector domain of the bipartite response regulators"/>
    <property type="match status" value="1"/>
</dbReference>
<evidence type="ECO:0000259" key="9">
    <source>
        <dbReference type="PROSITE" id="PS51755"/>
    </source>
</evidence>
<evidence type="ECO:0000259" key="8">
    <source>
        <dbReference type="PROSITE" id="PS50110"/>
    </source>
</evidence>
<feature type="domain" description="Response regulatory" evidence="8">
    <location>
        <begin position="9"/>
        <end position="121"/>
    </location>
</feature>
<dbReference type="Gene3D" id="1.10.10.10">
    <property type="entry name" value="Winged helix-like DNA-binding domain superfamily/Winged helix DNA-binding domain"/>
    <property type="match status" value="1"/>
</dbReference>
<dbReference type="InterPro" id="IPR036388">
    <property type="entry name" value="WH-like_DNA-bd_sf"/>
</dbReference>
<dbReference type="PANTHER" id="PTHR48111:SF22">
    <property type="entry name" value="REGULATOR OF RPOS"/>
    <property type="match status" value="1"/>
</dbReference>
<keyword evidence="1" id="KW-0597">Phosphoprotein</keyword>
<dbReference type="PROSITE" id="PS51755">
    <property type="entry name" value="OMPR_PHOB"/>
    <property type="match status" value="1"/>
</dbReference>
<evidence type="ECO:0000256" key="2">
    <source>
        <dbReference type="ARBA" id="ARBA00023012"/>
    </source>
</evidence>
<evidence type="ECO:0000313" key="11">
    <source>
        <dbReference type="Proteomes" id="UP001054820"/>
    </source>
</evidence>
<protein>
    <submittedName>
        <fullName evidence="10">DNA-binding response regulator</fullName>
    </submittedName>
</protein>
<keyword evidence="4 7" id="KW-0238">DNA-binding</keyword>
<keyword evidence="3" id="KW-0805">Transcription regulation</keyword>
<feature type="domain" description="OmpR/PhoB-type" evidence="9">
    <location>
        <begin position="128"/>
        <end position="226"/>
    </location>
</feature>
<dbReference type="InterPro" id="IPR011006">
    <property type="entry name" value="CheY-like_superfamily"/>
</dbReference>
<dbReference type="Pfam" id="PF00486">
    <property type="entry name" value="Trans_reg_C"/>
    <property type="match status" value="1"/>
</dbReference>
<dbReference type="InterPro" id="IPR001867">
    <property type="entry name" value="OmpR/PhoB-type_DNA-bd"/>
</dbReference>
<comment type="caution">
    <text evidence="6">Lacks conserved residue(s) required for the propagation of feature annotation.</text>
</comment>
<evidence type="ECO:0000256" key="3">
    <source>
        <dbReference type="ARBA" id="ARBA00023015"/>
    </source>
</evidence>
<evidence type="ECO:0000256" key="5">
    <source>
        <dbReference type="ARBA" id="ARBA00023163"/>
    </source>
</evidence>
<dbReference type="Proteomes" id="UP001054820">
    <property type="component" value="Chromosome"/>
</dbReference>
<accession>A0ABN6CWM0</accession>
<reference evidence="10" key="1">
    <citation type="journal article" date="2022" name="Arch. Microbiol.">
        <title>Thiomicrorhabdus immobilis sp. nov., a mesophilic sulfur-oxidizing bacterium isolated from sediment of a brackish lake in northern Japan.</title>
        <authorList>
            <person name="Kojima H."/>
            <person name="Mochizuki J."/>
            <person name="Kanda M."/>
            <person name="Watanabe T."/>
            <person name="Fukui M."/>
        </authorList>
    </citation>
    <scope>NUCLEOTIDE SEQUENCE</scope>
    <source>
        <strain evidence="10">Am19</strain>
    </source>
</reference>
<dbReference type="PROSITE" id="PS50110">
    <property type="entry name" value="RESPONSE_REGULATORY"/>
    <property type="match status" value="1"/>
</dbReference>
<evidence type="ECO:0000256" key="6">
    <source>
        <dbReference type="PROSITE-ProRule" id="PRU00169"/>
    </source>
</evidence>
<dbReference type="CDD" id="cd00383">
    <property type="entry name" value="trans_reg_C"/>
    <property type="match status" value="1"/>
</dbReference>
<dbReference type="SMART" id="SM00862">
    <property type="entry name" value="Trans_reg_C"/>
    <property type="match status" value="1"/>
</dbReference>
<dbReference type="Pfam" id="PF00072">
    <property type="entry name" value="Response_reg"/>
    <property type="match status" value="1"/>
</dbReference>
<keyword evidence="2" id="KW-0902">Two-component regulatory system</keyword>
<dbReference type="EMBL" id="AP024202">
    <property type="protein sequence ID" value="BCN93517.1"/>
    <property type="molecule type" value="Genomic_DNA"/>
</dbReference>
<dbReference type="InterPro" id="IPR001789">
    <property type="entry name" value="Sig_transdc_resp-reg_receiver"/>
</dbReference>
<keyword evidence="5" id="KW-0804">Transcription</keyword>
<proteinExistence type="predicted"/>
<dbReference type="PANTHER" id="PTHR48111">
    <property type="entry name" value="REGULATOR OF RPOS"/>
    <property type="match status" value="1"/>
</dbReference>
<evidence type="ECO:0000313" key="10">
    <source>
        <dbReference type="EMBL" id="BCN93517.1"/>
    </source>
</evidence>
<evidence type="ECO:0000256" key="1">
    <source>
        <dbReference type="ARBA" id="ARBA00022553"/>
    </source>
</evidence>
<dbReference type="InterPro" id="IPR016032">
    <property type="entry name" value="Sig_transdc_resp-reg_C-effctor"/>
</dbReference>
<feature type="DNA-binding region" description="OmpR/PhoB-type" evidence="7">
    <location>
        <begin position="128"/>
        <end position="226"/>
    </location>
</feature>
<keyword evidence="11" id="KW-1185">Reference proteome</keyword>
<dbReference type="Gene3D" id="3.40.50.2300">
    <property type="match status" value="1"/>
</dbReference>
<gene>
    <name evidence="10" type="ORF">THMIRHAM_13020</name>
</gene>